<dbReference type="GO" id="GO:0005886">
    <property type="term" value="C:plasma membrane"/>
    <property type="evidence" value="ECO:0007669"/>
    <property type="project" value="UniProtKB-SubCell"/>
</dbReference>
<protein>
    <submittedName>
        <fullName evidence="8">DUF421 domain-containing protein</fullName>
    </submittedName>
</protein>
<dbReference type="Gene3D" id="3.30.240.20">
    <property type="entry name" value="bsu07140 like domains"/>
    <property type="match status" value="1"/>
</dbReference>
<reference evidence="8" key="1">
    <citation type="submission" date="2023-02" db="EMBL/GenBank/DDBJ databases">
        <title>Kitasatospora phosalacinea NBRC 14627.</title>
        <authorList>
            <person name="Ichikawa N."/>
            <person name="Sato H."/>
            <person name="Tonouchi N."/>
        </authorList>
    </citation>
    <scope>NUCLEOTIDE SEQUENCE</scope>
    <source>
        <strain evidence="8">NBRC 14627</strain>
    </source>
</reference>
<organism evidence="8 9">
    <name type="scientific">Kitasatospora phosalacinea</name>
    <dbReference type="NCBI Taxonomy" id="2065"/>
    <lineage>
        <taxon>Bacteria</taxon>
        <taxon>Bacillati</taxon>
        <taxon>Actinomycetota</taxon>
        <taxon>Actinomycetes</taxon>
        <taxon>Kitasatosporales</taxon>
        <taxon>Streptomycetaceae</taxon>
        <taxon>Kitasatospora</taxon>
    </lineage>
</organism>
<evidence type="ECO:0000256" key="4">
    <source>
        <dbReference type="ARBA" id="ARBA00022692"/>
    </source>
</evidence>
<evidence type="ECO:0000313" key="8">
    <source>
        <dbReference type="EMBL" id="GLW67836.1"/>
    </source>
</evidence>
<evidence type="ECO:0000256" key="3">
    <source>
        <dbReference type="ARBA" id="ARBA00022475"/>
    </source>
</evidence>
<dbReference type="InterPro" id="IPR023090">
    <property type="entry name" value="UPF0702_alpha/beta_dom_sf"/>
</dbReference>
<name>A0A9W6Q3H1_9ACTN</name>
<comment type="subcellular location">
    <subcellularLocation>
        <location evidence="1">Cell membrane</location>
        <topology evidence="1">Multi-pass membrane protein</topology>
    </subcellularLocation>
</comment>
<evidence type="ECO:0000259" key="7">
    <source>
        <dbReference type="Pfam" id="PF04239"/>
    </source>
</evidence>
<keyword evidence="4" id="KW-0812">Transmembrane</keyword>
<evidence type="ECO:0000256" key="1">
    <source>
        <dbReference type="ARBA" id="ARBA00004651"/>
    </source>
</evidence>
<dbReference type="InterPro" id="IPR007353">
    <property type="entry name" value="DUF421"/>
</dbReference>
<evidence type="ECO:0000256" key="5">
    <source>
        <dbReference type="ARBA" id="ARBA00022989"/>
    </source>
</evidence>
<keyword evidence="6" id="KW-0472">Membrane</keyword>
<comment type="caution">
    <text evidence="8">The sequence shown here is derived from an EMBL/GenBank/DDBJ whole genome shotgun (WGS) entry which is preliminary data.</text>
</comment>
<keyword evidence="3" id="KW-1003">Cell membrane</keyword>
<evidence type="ECO:0000256" key="6">
    <source>
        <dbReference type="ARBA" id="ARBA00023136"/>
    </source>
</evidence>
<comment type="similarity">
    <text evidence="2">Belongs to the UPF0702 family.</text>
</comment>
<feature type="domain" description="YetF C-terminal" evidence="7">
    <location>
        <begin position="92"/>
        <end position="159"/>
    </location>
</feature>
<gene>
    <name evidence="8" type="ORF">Kpho02_01350</name>
</gene>
<keyword evidence="5" id="KW-1133">Transmembrane helix</keyword>
<proteinExistence type="inferred from homology"/>
<evidence type="ECO:0000256" key="2">
    <source>
        <dbReference type="ARBA" id="ARBA00006448"/>
    </source>
</evidence>
<sequence length="186" mass="20194">MWQAMFVAGIPYVEKTIRTLLVYLALLVLLRVIGKRGLAQLNTFDLVVMLLLSNVVQNAVIGNDNSVTGGVYGALVLLAADWLLVRQAVRREWFNRLLNGTPTVLARDGAYDRRQIARQGIRVADLDVAVRHQGGDAIEETSLIVLEPGGTLLVRLKDGDQVADKDDVAALRAALAAIEARLPAGD</sequence>
<evidence type="ECO:0000313" key="9">
    <source>
        <dbReference type="Proteomes" id="UP001165041"/>
    </source>
</evidence>
<dbReference type="AlphaFoldDB" id="A0A9W6Q3H1"/>
<dbReference type="PANTHER" id="PTHR34582:SF6">
    <property type="entry name" value="UPF0702 TRANSMEMBRANE PROTEIN YCAP"/>
    <property type="match status" value="1"/>
</dbReference>
<dbReference type="PANTHER" id="PTHR34582">
    <property type="entry name" value="UPF0702 TRANSMEMBRANE PROTEIN YCAP"/>
    <property type="match status" value="1"/>
</dbReference>
<dbReference type="RefSeq" id="WP_285732276.1">
    <property type="nucleotide sequence ID" value="NZ_BSSA01000001.1"/>
</dbReference>
<dbReference type="Pfam" id="PF04239">
    <property type="entry name" value="DUF421"/>
    <property type="match status" value="1"/>
</dbReference>
<dbReference type="EMBL" id="BSSA01000001">
    <property type="protein sequence ID" value="GLW67836.1"/>
    <property type="molecule type" value="Genomic_DNA"/>
</dbReference>
<dbReference type="Proteomes" id="UP001165041">
    <property type="component" value="Unassembled WGS sequence"/>
</dbReference>
<accession>A0A9W6Q3H1</accession>